<reference evidence="2 3" key="1">
    <citation type="submission" date="2024-09" db="EMBL/GenBank/DDBJ databases">
        <title>Rethinking Asexuality: The Enigmatic Case of Functional Sexual Genes in Lepraria (Stereocaulaceae).</title>
        <authorList>
            <person name="Doellman M."/>
            <person name="Sun Y."/>
            <person name="Barcenas-Pena A."/>
            <person name="Lumbsch H.T."/>
            <person name="Grewe F."/>
        </authorList>
    </citation>
    <scope>NUCLEOTIDE SEQUENCE [LARGE SCALE GENOMIC DNA]</scope>
    <source>
        <strain evidence="2 3">Mercado 3170</strain>
    </source>
</reference>
<evidence type="ECO:0000313" key="3">
    <source>
        <dbReference type="Proteomes" id="UP001590950"/>
    </source>
</evidence>
<evidence type="ECO:0000256" key="1">
    <source>
        <dbReference type="SAM" id="MobiDB-lite"/>
    </source>
</evidence>
<organism evidence="2 3">
    <name type="scientific">Stereocaulon virgatum</name>
    <dbReference type="NCBI Taxonomy" id="373712"/>
    <lineage>
        <taxon>Eukaryota</taxon>
        <taxon>Fungi</taxon>
        <taxon>Dikarya</taxon>
        <taxon>Ascomycota</taxon>
        <taxon>Pezizomycotina</taxon>
        <taxon>Lecanoromycetes</taxon>
        <taxon>OSLEUM clade</taxon>
        <taxon>Lecanoromycetidae</taxon>
        <taxon>Lecanorales</taxon>
        <taxon>Lecanorineae</taxon>
        <taxon>Stereocaulaceae</taxon>
        <taxon>Stereocaulon</taxon>
    </lineage>
</organism>
<feature type="compositionally biased region" description="Acidic residues" evidence="1">
    <location>
        <begin position="100"/>
        <end position="109"/>
    </location>
</feature>
<comment type="caution">
    <text evidence="2">The sequence shown here is derived from an EMBL/GenBank/DDBJ whole genome shotgun (WGS) entry which is preliminary data.</text>
</comment>
<sequence>MPLLWRGEISRRRLRAAAVQRPLCLSGELKLWLRRGRIWINFISMMHGVDEGYLVCLLRLSSYTRGSCLESRILGKVANRFETMVPRRGRPWKSAKVEIPDDDDDDSEKNEDKVCK</sequence>
<keyword evidence="3" id="KW-1185">Reference proteome</keyword>
<evidence type="ECO:0000313" key="2">
    <source>
        <dbReference type="EMBL" id="KAL2043860.1"/>
    </source>
</evidence>
<accession>A0ABR4AFG1</accession>
<dbReference type="Proteomes" id="UP001590950">
    <property type="component" value="Unassembled WGS sequence"/>
</dbReference>
<gene>
    <name evidence="2" type="ORF">N7G274_003380</name>
</gene>
<dbReference type="EMBL" id="JBEFKJ010000010">
    <property type="protein sequence ID" value="KAL2043860.1"/>
    <property type="molecule type" value="Genomic_DNA"/>
</dbReference>
<proteinExistence type="predicted"/>
<feature type="region of interest" description="Disordered" evidence="1">
    <location>
        <begin position="92"/>
        <end position="116"/>
    </location>
</feature>
<protein>
    <submittedName>
        <fullName evidence="2">Uncharacterized protein</fullName>
    </submittedName>
</protein>
<name>A0ABR4AFG1_9LECA</name>